<feature type="domain" description="Glycosyltransferase 2-like" evidence="1">
    <location>
        <begin position="8"/>
        <end position="143"/>
    </location>
</feature>
<evidence type="ECO:0000259" key="1">
    <source>
        <dbReference type="Pfam" id="PF00535"/>
    </source>
</evidence>
<keyword evidence="3" id="KW-1185">Reference proteome</keyword>
<dbReference type="Proteomes" id="UP000287649">
    <property type="component" value="Unassembled WGS sequence"/>
</dbReference>
<reference evidence="3" key="1">
    <citation type="journal article" date="2018" name="Front. Microbiol.">
        <title>Genome-Based Analysis Reveals the Taxonomy and Diversity of the Family Idiomarinaceae.</title>
        <authorList>
            <person name="Liu Y."/>
            <person name="Lai Q."/>
            <person name="Shao Z."/>
        </authorList>
    </citation>
    <scope>NUCLEOTIDE SEQUENCE [LARGE SCALE GENOMIC DNA]</scope>
    <source>
        <strain evidence="3">PO-M2</strain>
    </source>
</reference>
<dbReference type="GO" id="GO:0016758">
    <property type="term" value="F:hexosyltransferase activity"/>
    <property type="evidence" value="ECO:0007669"/>
    <property type="project" value="UniProtKB-ARBA"/>
</dbReference>
<protein>
    <submittedName>
        <fullName evidence="2">Glycosyl transferase</fullName>
    </submittedName>
</protein>
<dbReference type="PANTHER" id="PTHR22916:SF3">
    <property type="entry name" value="UDP-GLCNAC:BETAGAL BETA-1,3-N-ACETYLGLUCOSAMINYLTRANSFERASE-LIKE PROTEIN 1"/>
    <property type="match status" value="1"/>
</dbReference>
<proteinExistence type="predicted"/>
<dbReference type="CDD" id="cd00761">
    <property type="entry name" value="Glyco_tranf_GTA_type"/>
    <property type="match status" value="1"/>
</dbReference>
<evidence type="ECO:0000313" key="2">
    <source>
        <dbReference type="EMBL" id="RUO56248.1"/>
    </source>
</evidence>
<dbReference type="InterPro" id="IPR029044">
    <property type="entry name" value="Nucleotide-diphossugar_trans"/>
</dbReference>
<dbReference type="SUPFAM" id="SSF53448">
    <property type="entry name" value="Nucleotide-diphospho-sugar transferases"/>
    <property type="match status" value="1"/>
</dbReference>
<accession>A0A432Y5I3</accession>
<sequence length="269" mass="30462">MSDQPLVTVYMPTKNRLHLLKRAIASVQAQTYPNWELIVVNDASTDDTASFLDELTETHANIRVIHNDESVGACASRNKAIKAANGTFVTGLDDDDEFLPTRIEKMVAAYSEEYAFVSTGLLWVTNKKSKPILATDMIMTPDTELYLNNAGNQVLTTKEKFLAVGGFDESFVSLQDYECFYRLVCKFGTAKRISEPLMNVHVSHGETRISSNPKSVKGFYQFIEKHRDAFKPSQTYSMKSRILGRQGKKLSLRYVYYRGLSTLLRIMNR</sequence>
<evidence type="ECO:0000313" key="3">
    <source>
        <dbReference type="Proteomes" id="UP000287649"/>
    </source>
</evidence>
<comment type="caution">
    <text evidence="2">The sequence shown here is derived from an EMBL/GenBank/DDBJ whole genome shotgun (WGS) entry which is preliminary data.</text>
</comment>
<gene>
    <name evidence="2" type="ORF">CWI70_05720</name>
</gene>
<keyword evidence="2" id="KW-0808">Transferase</keyword>
<dbReference type="AlphaFoldDB" id="A0A432Y5I3"/>
<dbReference type="EMBL" id="PIPX01000001">
    <property type="protein sequence ID" value="RUO56248.1"/>
    <property type="molecule type" value="Genomic_DNA"/>
</dbReference>
<dbReference type="Pfam" id="PF00535">
    <property type="entry name" value="Glycos_transf_2"/>
    <property type="match status" value="1"/>
</dbReference>
<organism evidence="2 3">
    <name type="scientific">Pseudidiomarina homiensis</name>
    <dbReference type="NCBI Taxonomy" id="364198"/>
    <lineage>
        <taxon>Bacteria</taxon>
        <taxon>Pseudomonadati</taxon>
        <taxon>Pseudomonadota</taxon>
        <taxon>Gammaproteobacteria</taxon>
        <taxon>Alteromonadales</taxon>
        <taxon>Idiomarinaceae</taxon>
        <taxon>Pseudidiomarina</taxon>
    </lineage>
</organism>
<dbReference type="RefSeq" id="WP_126771342.1">
    <property type="nucleotide sequence ID" value="NZ_PIPX01000001.1"/>
</dbReference>
<name>A0A432Y5I3_9GAMM</name>
<dbReference type="Gene3D" id="3.90.550.10">
    <property type="entry name" value="Spore Coat Polysaccharide Biosynthesis Protein SpsA, Chain A"/>
    <property type="match status" value="1"/>
</dbReference>
<dbReference type="InterPro" id="IPR001173">
    <property type="entry name" value="Glyco_trans_2-like"/>
</dbReference>
<dbReference type="PANTHER" id="PTHR22916">
    <property type="entry name" value="GLYCOSYLTRANSFERASE"/>
    <property type="match status" value="1"/>
</dbReference>
<dbReference type="OrthoDB" id="396512at2"/>